<protein>
    <submittedName>
        <fullName evidence="1">Uncharacterized protein</fullName>
    </submittedName>
</protein>
<keyword evidence="2" id="KW-1185">Reference proteome</keyword>
<organism evidence="1 2">
    <name type="scientific">Nocardia abscessus</name>
    <dbReference type="NCBI Taxonomy" id="120957"/>
    <lineage>
        <taxon>Bacteria</taxon>
        <taxon>Bacillati</taxon>
        <taxon>Actinomycetota</taxon>
        <taxon>Actinomycetes</taxon>
        <taxon>Mycobacteriales</taxon>
        <taxon>Nocardiaceae</taxon>
        <taxon>Nocardia</taxon>
    </lineage>
</organism>
<comment type="caution">
    <text evidence="1">The sequence shown here is derived from an EMBL/GenBank/DDBJ whole genome shotgun (WGS) entry which is preliminary data.</text>
</comment>
<dbReference type="EMBL" id="JADLRE010000009">
    <property type="protein sequence ID" value="MBF6226088.1"/>
    <property type="molecule type" value="Genomic_DNA"/>
</dbReference>
<dbReference type="Proteomes" id="UP000807309">
    <property type="component" value="Unassembled WGS sequence"/>
</dbReference>
<evidence type="ECO:0000313" key="1">
    <source>
        <dbReference type="EMBL" id="MBF6226088.1"/>
    </source>
</evidence>
<proteinExistence type="predicted"/>
<accession>A0ABS0C6T4</accession>
<gene>
    <name evidence="1" type="ORF">IU470_13385</name>
</gene>
<sequence length="63" mass="6591">MAAGLLLSQAIPPRAEAAGPFAAGPPARVLPGAILWPERVPKDRTVEAIRQRTEDEGDPPPAP</sequence>
<name>A0ABS0C6T4_9NOCA</name>
<evidence type="ECO:0000313" key="2">
    <source>
        <dbReference type="Proteomes" id="UP000807309"/>
    </source>
</evidence>
<reference evidence="1 2" key="1">
    <citation type="submission" date="2020-10" db="EMBL/GenBank/DDBJ databases">
        <title>Identification of Nocardia species via Next-generation sequencing and recognition of intraspecies genetic diversity.</title>
        <authorList>
            <person name="Li P."/>
            <person name="Li P."/>
            <person name="Lu B."/>
        </authorList>
    </citation>
    <scope>NUCLEOTIDE SEQUENCE [LARGE SCALE GENOMIC DNA]</scope>
    <source>
        <strain evidence="1 2">N-11</strain>
    </source>
</reference>
<dbReference type="RefSeq" id="WP_195033259.1">
    <property type="nucleotide sequence ID" value="NZ_JADLRE010000009.1"/>
</dbReference>